<protein>
    <submittedName>
        <fullName evidence="1">Uncharacterized protein</fullName>
    </submittedName>
</protein>
<dbReference type="Pfam" id="PF19742">
    <property type="entry name" value="DUF6231"/>
    <property type="match status" value="1"/>
</dbReference>
<dbReference type="Proteomes" id="UP000323161">
    <property type="component" value="Unassembled WGS sequence"/>
</dbReference>
<sequence>MSQYNSALTQVFTEIVATTLPSTIVTFGNVANAAAEAASHASDATRKHIHISNEDSVPDNPEGFSTGLALLSSPIDQLPPEQSSQLIGTLRNLGTRHIAVALGQDARLCFRDLIALGFRRHAVIETDNGALTLYTYNLDTYNHKRAWNNAKHWANPEMWGKAWW</sequence>
<name>A0A5B0VI52_9GAMM</name>
<dbReference type="AlphaFoldDB" id="A0A5B0VI52"/>
<keyword evidence="2" id="KW-1185">Reference proteome</keyword>
<dbReference type="EMBL" id="VTUU01000003">
    <property type="protein sequence ID" value="KAA1174400.1"/>
    <property type="molecule type" value="Genomic_DNA"/>
</dbReference>
<dbReference type="InterPro" id="IPR046199">
    <property type="entry name" value="DUF6231"/>
</dbReference>
<organism evidence="1 2">
    <name type="scientific">Marinobacter salinexigens</name>
    <dbReference type="NCBI Taxonomy" id="2919747"/>
    <lineage>
        <taxon>Bacteria</taxon>
        <taxon>Pseudomonadati</taxon>
        <taxon>Pseudomonadota</taxon>
        <taxon>Gammaproteobacteria</taxon>
        <taxon>Pseudomonadales</taxon>
        <taxon>Marinobacteraceae</taxon>
        <taxon>Marinobacter</taxon>
    </lineage>
</organism>
<comment type="caution">
    <text evidence="1">The sequence shown here is derived from an EMBL/GenBank/DDBJ whole genome shotgun (WGS) entry which is preliminary data.</text>
</comment>
<proteinExistence type="predicted"/>
<dbReference type="RefSeq" id="WP_149599965.1">
    <property type="nucleotide sequence ID" value="NZ_VTUU01000003.1"/>
</dbReference>
<evidence type="ECO:0000313" key="1">
    <source>
        <dbReference type="EMBL" id="KAA1174400.1"/>
    </source>
</evidence>
<accession>A0A5B0VI52</accession>
<evidence type="ECO:0000313" key="2">
    <source>
        <dbReference type="Proteomes" id="UP000323161"/>
    </source>
</evidence>
<reference evidence="1 2" key="1">
    <citation type="submission" date="2019-08" db="EMBL/GenBank/DDBJ databases">
        <title>Marinobacter ZYF650 sp. nov., a marine bacterium isolated from seawater of the Mariana trench.</title>
        <authorList>
            <person name="Ahmad W."/>
        </authorList>
    </citation>
    <scope>NUCLEOTIDE SEQUENCE [LARGE SCALE GENOMIC DNA]</scope>
    <source>
        <strain evidence="1 2">ZYF650</strain>
    </source>
</reference>
<gene>
    <name evidence="1" type="ORF">FWJ25_09205</name>
</gene>